<protein>
    <recommendedName>
        <fullName evidence="5">Secreted protein</fullName>
    </recommendedName>
</protein>
<feature type="signal peptide" evidence="2">
    <location>
        <begin position="1"/>
        <end position="19"/>
    </location>
</feature>
<evidence type="ECO:0000313" key="3">
    <source>
        <dbReference type="EMBL" id="KAK7483559.1"/>
    </source>
</evidence>
<accession>A0ABD0K8Z7</accession>
<evidence type="ECO:0008006" key="5">
    <source>
        <dbReference type="Google" id="ProtNLM"/>
    </source>
</evidence>
<reference evidence="3 4" key="1">
    <citation type="journal article" date="2023" name="Sci. Data">
        <title>Genome assembly of the Korean intertidal mud-creeper Batillaria attramentaria.</title>
        <authorList>
            <person name="Patra A.K."/>
            <person name="Ho P.T."/>
            <person name="Jun S."/>
            <person name="Lee S.J."/>
            <person name="Kim Y."/>
            <person name="Won Y.J."/>
        </authorList>
    </citation>
    <scope>NUCLEOTIDE SEQUENCE [LARGE SCALE GENOMIC DNA]</scope>
    <source>
        <strain evidence="3">Wonlab-2016</strain>
    </source>
</reference>
<evidence type="ECO:0000256" key="1">
    <source>
        <dbReference type="SAM" id="MobiDB-lite"/>
    </source>
</evidence>
<dbReference type="Proteomes" id="UP001519460">
    <property type="component" value="Unassembled WGS sequence"/>
</dbReference>
<dbReference type="AlphaFoldDB" id="A0ABD0K8Z7"/>
<feature type="region of interest" description="Disordered" evidence="1">
    <location>
        <begin position="38"/>
        <end position="82"/>
    </location>
</feature>
<keyword evidence="4" id="KW-1185">Reference proteome</keyword>
<comment type="caution">
    <text evidence="3">The sequence shown here is derived from an EMBL/GenBank/DDBJ whole genome shotgun (WGS) entry which is preliminary data.</text>
</comment>
<feature type="chain" id="PRO_5044757505" description="Secreted protein" evidence="2">
    <location>
        <begin position="20"/>
        <end position="82"/>
    </location>
</feature>
<organism evidence="3 4">
    <name type="scientific">Batillaria attramentaria</name>
    <dbReference type="NCBI Taxonomy" id="370345"/>
    <lineage>
        <taxon>Eukaryota</taxon>
        <taxon>Metazoa</taxon>
        <taxon>Spiralia</taxon>
        <taxon>Lophotrochozoa</taxon>
        <taxon>Mollusca</taxon>
        <taxon>Gastropoda</taxon>
        <taxon>Caenogastropoda</taxon>
        <taxon>Sorbeoconcha</taxon>
        <taxon>Cerithioidea</taxon>
        <taxon>Batillariidae</taxon>
        <taxon>Batillaria</taxon>
    </lineage>
</organism>
<gene>
    <name evidence="3" type="ORF">BaRGS_00025233</name>
</gene>
<keyword evidence="2" id="KW-0732">Signal</keyword>
<evidence type="ECO:0000256" key="2">
    <source>
        <dbReference type="SAM" id="SignalP"/>
    </source>
</evidence>
<feature type="compositionally biased region" description="Basic and acidic residues" evidence="1">
    <location>
        <begin position="47"/>
        <end position="63"/>
    </location>
</feature>
<sequence>MFFLSCIFFLFGWSTGVHRRLIVSLVFVSEVSVIASHRGDSQPLDHVPTEKETNTGCDKRTEGIEWEPSEAELQNERELHPL</sequence>
<proteinExistence type="predicted"/>
<dbReference type="EMBL" id="JACVVK020000225">
    <property type="protein sequence ID" value="KAK7483559.1"/>
    <property type="molecule type" value="Genomic_DNA"/>
</dbReference>
<evidence type="ECO:0000313" key="4">
    <source>
        <dbReference type="Proteomes" id="UP001519460"/>
    </source>
</evidence>
<name>A0ABD0K8Z7_9CAEN</name>